<evidence type="ECO:0000313" key="2">
    <source>
        <dbReference type="EMBL" id="JAG10391.1"/>
    </source>
</evidence>
<feature type="non-terminal residue" evidence="2">
    <location>
        <position position="222"/>
    </location>
</feature>
<proteinExistence type="predicted"/>
<protein>
    <submittedName>
        <fullName evidence="2">Diaminopimelate epimerase</fullName>
    </submittedName>
</protein>
<name>A0A0A9WSJ1_LYGHE</name>
<accession>A0A0A9WSJ1</accession>
<organism evidence="2">
    <name type="scientific">Lygus hesperus</name>
    <name type="common">Western plant bug</name>
    <dbReference type="NCBI Taxonomy" id="30085"/>
    <lineage>
        <taxon>Eukaryota</taxon>
        <taxon>Metazoa</taxon>
        <taxon>Ecdysozoa</taxon>
        <taxon>Arthropoda</taxon>
        <taxon>Hexapoda</taxon>
        <taxon>Insecta</taxon>
        <taxon>Pterygota</taxon>
        <taxon>Neoptera</taxon>
        <taxon>Paraneoptera</taxon>
        <taxon>Hemiptera</taxon>
        <taxon>Heteroptera</taxon>
        <taxon>Panheteroptera</taxon>
        <taxon>Cimicomorpha</taxon>
        <taxon>Miridae</taxon>
        <taxon>Mirini</taxon>
        <taxon>Lygus</taxon>
    </lineage>
</organism>
<reference evidence="2" key="2">
    <citation type="submission" date="2014-07" db="EMBL/GenBank/DDBJ databases">
        <authorList>
            <person name="Hull J."/>
        </authorList>
    </citation>
    <scope>NUCLEOTIDE SEQUENCE</scope>
</reference>
<dbReference type="AlphaFoldDB" id="A0A0A9WSJ1"/>
<dbReference type="EMBL" id="GBHO01033213">
    <property type="protein sequence ID" value="JAG10391.1"/>
    <property type="molecule type" value="Transcribed_RNA"/>
</dbReference>
<gene>
    <name evidence="2" type="primary">dapF_3</name>
    <name evidence="2" type="ORF">CM83_2472</name>
</gene>
<feature type="region of interest" description="Disordered" evidence="1">
    <location>
        <begin position="176"/>
        <end position="196"/>
    </location>
</feature>
<feature type="compositionally biased region" description="Polar residues" evidence="1">
    <location>
        <begin position="30"/>
        <end position="39"/>
    </location>
</feature>
<sequence length="222" mass="24016">GSPVFKEIPTEVTTHVPNKRYPEMMILDPKSNNTSQKSLSSGFETVCSLQSRISNSRLPNPKSVQCPNPVISVVNSSDLEEIVKEPAALQYLQNAGRPLPSVTTSDKSLGESHLLEVIPVQVVSDPTLGKPCEVLEMSKPILEDSNIHGIPESSLTRQSEQKQYQSNVIEGVGASDTYPHGMPEVTSSSASSLSSFTIPPSNLKTPTLLMKKPVQSSIIKHV</sequence>
<reference evidence="2" key="1">
    <citation type="journal article" date="2014" name="PLoS ONE">
        <title>Transcriptome-Based Identification of ABC Transporters in the Western Tarnished Plant Bug Lygus hesperus.</title>
        <authorList>
            <person name="Hull J.J."/>
            <person name="Chaney K."/>
            <person name="Geib S.M."/>
            <person name="Fabrick J.A."/>
            <person name="Brent C.S."/>
            <person name="Walsh D."/>
            <person name="Lavine L.C."/>
        </authorList>
    </citation>
    <scope>NUCLEOTIDE SEQUENCE</scope>
</reference>
<feature type="non-terminal residue" evidence="2">
    <location>
        <position position="1"/>
    </location>
</feature>
<evidence type="ECO:0000256" key="1">
    <source>
        <dbReference type="SAM" id="MobiDB-lite"/>
    </source>
</evidence>
<feature type="region of interest" description="Disordered" evidence="1">
    <location>
        <begin position="19"/>
        <end position="39"/>
    </location>
</feature>